<dbReference type="OrthoDB" id="3064467at2759"/>
<dbReference type="Gene3D" id="3.80.10.10">
    <property type="entry name" value="Ribonuclease Inhibitor"/>
    <property type="match status" value="1"/>
</dbReference>
<keyword evidence="15" id="KW-1185">Reference proteome</keyword>
<dbReference type="FunFam" id="1.10.10.10:FF:000322">
    <property type="entry name" value="Probable disease resistance protein At1g63360"/>
    <property type="match status" value="1"/>
</dbReference>
<keyword evidence="5" id="KW-0433">Leucine-rich repeat</keyword>
<evidence type="ECO:0000256" key="5">
    <source>
        <dbReference type="ARBA" id="ARBA00022614"/>
    </source>
</evidence>
<dbReference type="InterPro" id="IPR027417">
    <property type="entry name" value="P-loop_NTPase"/>
</dbReference>
<dbReference type="Gene3D" id="1.20.5.4130">
    <property type="match status" value="1"/>
</dbReference>
<dbReference type="AlphaFoldDB" id="A0A5A7QGX3"/>
<evidence type="ECO:0000256" key="9">
    <source>
        <dbReference type="ARBA" id="ARBA00022821"/>
    </source>
</evidence>
<comment type="similarity">
    <text evidence="3">Belongs to the disease resistance NB-LRR family.</text>
</comment>
<evidence type="ECO:0000259" key="13">
    <source>
        <dbReference type="Pfam" id="PF23559"/>
    </source>
</evidence>
<dbReference type="Gene3D" id="1.10.8.430">
    <property type="entry name" value="Helical domain of apoptotic protease-activating factors"/>
    <property type="match status" value="1"/>
</dbReference>
<keyword evidence="7" id="KW-0677">Repeat</keyword>
<evidence type="ECO:0000256" key="2">
    <source>
        <dbReference type="ARBA" id="ARBA00004496"/>
    </source>
</evidence>
<evidence type="ECO:0000256" key="1">
    <source>
        <dbReference type="ARBA" id="ARBA00002074"/>
    </source>
</evidence>
<keyword evidence="4" id="KW-0963">Cytoplasm</keyword>
<gene>
    <name evidence="14" type="ORF">STAS_21103</name>
</gene>
<dbReference type="GO" id="GO:0043531">
    <property type="term" value="F:ADP binding"/>
    <property type="evidence" value="ECO:0007669"/>
    <property type="project" value="InterPro"/>
</dbReference>
<keyword evidence="10" id="KW-0067">ATP-binding</keyword>
<evidence type="ECO:0000256" key="8">
    <source>
        <dbReference type="ARBA" id="ARBA00022741"/>
    </source>
</evidence>
<dbReference type="InterPro" id="IPR042197">
    <property type="entry name" value="Apaf_helical"/>
</dbReference>
<keyword evidence="11" id="KW-0812">Transmembrane</keyword>
<dbReference type="Gene3D" id="3.40.50.300">
    <property type="entry name" value="P-loop containing nucleotide triphosphate hydrolases"/>
    <property type="match status" value="1"/>
</dbReference>
<dbReference type="Proteomes" id="UP000325081">
    <property type="component" value="Unassembled WGS sequence"/>
</dbReference>
<keyword evidence="6" id="KW-0381">Hypersensitive response</keyword>
<dbReference type="GO" id="GO:0005524">
    <property type="term" value="F:ATP binding"/>
    <property type="evidence" value="ECO:0007669"/>
    <property type="project" value="UniProtKB-KW"/>
</dbReference>
<sequence length="796" mass="92299">MAAAYAALLSLRHTIEQLRNHPDPSVISLYHTQIESISENIIFLLQLLEKCTWPDSAEEADALEARLADTAYEAEDLVESHTATHRQIFNPIHFFRFVLKASSLAKVAEDMDSITNCVKEMMTEINDDDVEEELHKNRTAALTGSSSRYLPNSKIMVGVDDVIVQVMGKLTDKEWRPKRHIIPIVGMGGSEYSIRDILVQCLLSLQQEEDLNGKCENVLGELLYKSLSGRRYLVVMDDLWSVEAWEKMQFYFPDYADGSRIVITTRLTRVALYMANSVDVVEMKFLDEDNSWNLFCKFLDEDNSWNLFCRIVFEEESCPPELEETGKKIVKSCRGLPLSITVIGGLLSKVKQSRRYWENVLKNFHAVLNSEDDECCSRILRLSYFELPIYLKPCFIYMGVFREDRVIPKSRLVRLLVAEGILRPISGKSLEIVAEEYLQELVDRNLVLVEQFGSTGNIKSFKIHDLLRDLCVKEARKKKFLHVLESPRNEYFALKTQRRTSFYSNVIGDHYINSWRSSSLRSLICDLRKGAIELRNLYFKSLRALTVVYAAHLVPEENDDFMKIIPYLRLLDIDCEKFPLAPCPPRETRPSKLGWSLGVSFSLKKLSLWCMKSDWEEIGTTIGLLPHLQVLKLIYCHLGHKWVTVEGQFQLLKYLHVSCQDLLQWSLDSCHFPCLEHLVLDTFSKLDRIPREVGDMPMLKSIVVRDCNESTMASAREIEREQREDIGNESLRVTIVSRDYDKSRQEFSIERLEVRPVDFFMLLLNMMTFLFTLCLTSTIRQRINEYLMNSKYQNYR</sequence>
<dbReference type="PANTHER" id="PTHR23155">
    <property type="entry name" value="DISEASE RESISTANCE PROTEIN RP"/>
    <property type="match status" value="1"/>
</dbReference>
<dbReference type="GO" id="GO:0005737">
    <property type="term" value="C:cytoplasm"/>
    <property type="evidence" value="ECO:0007669"/>
    <property type="project" value="UniProtKB-SubCell"/>
</dbReference>
<evidence type="ECO:0000259" key="12">
    <source>
        <dbReference type="Pfam" id="PF00931"/>
    </source>
</evidence>
<dbReference type="GO" id="GO:0009626">
    <property type="term" value="P:plant-type hypersensitive response"/>
    <property type="evidence" value="ECO:0007669"/>
    <property type="project" value="UniProtKB-KW"/>
</dbReference>
<dbReference type="Pfam" id="PF00931">
    <property type="entry name" value="NB-ARC"/>
    <property type="match status" value="1"/>
</dbReference>
<dbReference type="InterPro" id="IPR058922">
    <property type="entry name" value="WHD_DRP"/>
</dbReference>
<evidence type="ECO:0000256" key="7">
    <source>
        <dbReference type="ARBA" id="ARBA00022737"/>
    </source>
</evidence>
<dbReference type="SUPFAM" id="SSF52047">
    <property type="entry name" value="RNI-like"/>
    <property type="match status" value="1"/>
</dbReference>
<dbReference type="Gene3D" id="1.10.10.10">
    <property type="entry name" value="Winged helix-like DNA-binding domain superfamily/Winged helix DNA-binding domain"/>
    <property type="match status" value="1"/>
</dbReference>
<evidence type="ECO:0000256" key="6">
    <source>
        <dbReference type="ARBA" id="ARBA00022667"/>
    </source>
</evidence>
<feature type="domain" description="NB-ARC" evidence="12">
    <location>
        <begin position="190"/>
        <end position="298"/>
    </location>
</feature>
<evidence type="ECO:0000313" key="14">
    <source>
        <dbReference type="EMBL" id="GER44216.1"/>
    </source>
</evidence>
<dbReference type="Pfam" id="PF23559">
    <property type="entry name" value="WHD_DRP"/>
    <property type="match status" value="1"/>
</dbReference>
<keyword evidence="9" id="KW-0611">Plant defense</keyword>
<evidence type="ECO:0000256" key="3">
    <source>
        <dbReference type="ARBA" id="ARBA00008894"/>
    </source>
</evidence>
<dbReference type="EMBL" id="BKCP01006848">
    <property type="protein sequence ID" value="GER44216.1"/>
    <property type="molecule type" value="Genomic_DNA"/>
</dbReference>
<reference evidence="15" key="1">
    <citation type="journal article" date="2019" name="Curr. Biol.">
        <title>Genome Sequence of Striga asiatica Provides Insight into the Evolution of Plant Parasitism.</title>
        <authorList>
            <person name="Yoshida S."/>
            <person name="Kim S."/>
            <person name="Wafula E.K."/>
            <person name="Tanskanen J."/>
            <person name="Kim Y.M."/>
            <person name="Honaas L."/>
            <person name="Yang Z."/>
            <person name="Spallek T."/>
            <person name="Conn C.E."/>
            <person name="Ichihashi Y."/>
            <person name="Cheong K."/>
            <person name="Cui S."/>
            <person name="Der J.P."/>
            <person name="Gundlach H."/>
            <person name="Jiao Y."/>
            <person name="Hori C."/>
            <person name="Ishida J.K."/>
            <person name="Kasahara H."/>
            <person name="Kiba T."/>
            <person name="Kim M.S."/>
            <person name="Koo N."/>
            <person name="Laohavisit A."/>
            <person name="Lee Y.H."/>
            <person name="Lumba S."/>
            <person name="McCourt P."/>
            <person name="Mortimer J.C."/>
            <person name="Mutuku J.M."/>
            <person name="Nomura T."/>
            <person name="Sasaki-Sekimoto Y."/>
            <person name="Seto Y."/>
            <person name="Wang Y."/>
            <person name="Wakatake T."/>
            <person name="Sakakibara H."/>
            <person name="Demura T."/>
            <person name="Yamaguchi S."/>
            <person name="Yoneyama K."/>
            <person name="Manabe R.I."/>
            <person name="Nelson D.C."/>
            <person name="Schulman A.H."/>
            <person name="Timko M.P."/>
            <person name="dePamphilis C.W."/>
            <person name="Choi D."/>
            <person name="Shirasu K."/>
        </authorList>
    </citation>
    <scope>NUCLEOTIDE SEQUENCE [LARGE SCALE GENOMIC DNA]</scope>
    <source>
        <strain evidence="15">cv. UVA1</strain>
    </source>
</reference>
<accession>A0A5A7QGX3</accession>
<keyword evidence="11" id="KW-0472">Membrane</keyword>
<keyword evidence="11" id="KW-1133">Transmembrane helix</keyword>
<organism evidence="14 15">
    <name type="scientific">Striga asiatica</name>
    <name type="common">Asiatic witchweed</name>
    <name type="synonym">Buchnera asiatica</name>
    <dbReference type="NCBI Taxonomy" id="4170"/>
    <lineage>
        <taxon>Eukaryota</taxon>
        <taxon>Viridiplantae</taxon>
        <taxon>Streptophyta</taxon>
        <taxon>Embryophyta</taxon>
        <taxon>Tracheophyta</taxon>
        <taxon>Spermatophyta</taxon>
        <taxon>Magnoliopsida</taxon>
        <taxon>eudicotyledons</taxon>
        <taxon>Gunneridae</taxon>
        <taxon>Pentapetalae</taxon>
        <taxon>asterids</taxon>
        <taxon>lamiids</taxon>
        <taxon>Lamiales</taxon>
        <taxon>Orobanchaceae</taxon>
        <taxon>Buchnereae</taxon>
        <taxon>Striga</taxon>
    </lineage>
</organism>
<evidence type="ECO:0000256" key="10">
    <source>
        <dbReference type="ARBA" id="ARBA00022840"/>
    </source>
</evidence>
<dbReference type="PRINTS" id="PR00364">
    <property type="entry name" value="DISEASERSIST"/>
</dbReference>
<keyword evidence="8" id="KW-0547">Nucleotide-binding</keyword>
<evidence type="ECO:0000313" key="15">
    <source>
        <dbReference type="Proteomes" id="UP000325081"/>
    </source>
</evidence>
<dbReference type="InterPro" id="IPR002182">
    <property type="entry name" value="NB-ARC"/>
</dbReference>
<dbReference type="InterPro" id="IPR032675">
    <property type="entry name" value="LRR_dom_sf"/>
</dbReference>
<comment type="function">
    <text evidence="1">Confers resistance to late blight (Phytophthora infestans) races carrying the avirulence gene Avr1. Resistance proteins guard the plant against pathogens that contain an appropriate avirulence protein via an indirect interaction with this avirulence protein. That triggers a defense system including the hypersensitive response, which restricts the pathogen growth.</text>
</comment>
<comment type="caution">
    <text evidence="14">The sequence shown here is derived from an EMBL/GenBank/DDBJ whole genome shotgun (WGS) entry which is preliminary data.</text>
</comment>
<dbReference type="InterPro" id="IPR044974">
    <property type="entry name" value="Disease_R_plants"/>
</dbReference>
<evidence type="ECO:0000256" key="4">
    <source>
        <dbReference type="ARBA" id="ARBA00022490"/>
    </source>
</evidence>
<dbReference type="InterPro" id="IPR036388">
    <property type="entry name" value="WH-like_DNA-bd_sf"/>
</dbReference>
<evidence type="ECO:0000256" key="11">
    <source>
        <dbReference type="SAM" id="Phobius"/>
    </source>
</evidence>
<feature type="domain" description="Disease resistance protein winged helix" evidence="13">
    <location>
        <begin position="400"/>
        <end position="471"/>
    </location>
</feature>
<feature type="transmembrane region" description="Helical" evidence="11">
    <location>
        <begin position="759"/>
        <end position="779"/>
    </location>
</feature>
<protein>
    <submittedName>
        <fullName evidence="14">Disease resistance protein</fullName>
    </submittedName>
</protein>
<dbReference type="SUPFAM" id="SSF52540">
    <property type="entry name" value="P-loop containing nucleoside triphosphate hydrolases"/>
    <property type="match status" value="2"/>
</dbReference>
<comment type="subcellular location">
    <subcellularLocation>
        <location evidence="2">Cytoplasm</location>
    </subcellularLocation>
</comment>
<proteinExistence type="inferred from homology"/>
<dbReference type="PANTHER" id="PTHR23155:SF1152">
    <property type="entry name" value="AAA+ ATPASE DOMAIN-CONTAINING PROTEIN"/>
    <property type="match status" value="1"/>
</dbReference>
<name>A0A5A7QGX3_STRAF</name>